<evidence type="ECO:0000313" key="1">
    <source>
        <dbReference type="EMBL" id="LAB54756.1"/>
    </source>
</evidence>
<dbReference type="EMBL" id="IACN01056008">
    <property type="protein sequence ID" value="LAB54756.1"/>
    <property type="molecule type" value="Transcribed_RNA"/>
</dbReference>
<organism evidence="1">
    <name type="scientific">Micrurus surinamensis</name>
    <name type="common">Surinam coral snake</name>
    <dbReference type="NCBI Taxonomy" id="129470"/>
    <lineage>
        <taxon>Eukaryota</taxon>
        <taxon>Metazoa</taxon>
        <taxon>Chordata</taxon>
        <taxon>Craniata</taxon>
        <taxon>Vertebrata</taxon>
        <taxon>Euteleostomi</taxon>
        <taxon>Lepidosauria</taxon>
        <taxon>Squamata</taxon>
        <taxon>Bifurcata</taxon>
        <taxon>Unidentata</taxon>
        <taxon>Episquamata</taxon>
        <taxon>Toxicofera</taxon>
        <taxon>Serpentes</taxon>
        <taxon>Colubroidea</taxon>
        <taxon>Elapidae</taxon>
        <taxon>Elapinae</taxon>
        <taxon>Micrurus</taxon>
    </lineage>
</organism>
<name>A0A2D4PCA2_MICSU</name>
<accession>A0A2D4PCA2</accession>
<reference evidence="1" key="2">
    <citation type="submission" date="2017-11" db="EMBL/GenBank/DDBJ databases">
        <title>Coralsnake Venomics: Analyses of Venom Gland Transcriptomes and Proteomes of Six Brazilian Taxa.</title>
        <authorList>
            <person name="Aird S.D."/>
            <person name="Jorge da Silva N."/>
            <person name="Qiu L."/>
            <person name="Villar-Briones A."/>
            <person name="Aparecida-Saddi V."/>
            <person name="Campos-Telles M.P."/>
            <person name="Grau M."/>
            <person name="Mikheyev A.S."/>
        </authorList>
    </citation>
    <scope>NUCLEOTIDE SEQUENCE</scope>
    <source>
        <tissue evidence="1">Venom_gland</tissue>
    </source>
</reference>
<dbReference type="AlphaFoldDB" id="A0A2D4PCA2"/>
<protein>
    <submittedName>
        <fullName evidence="1">Uncharacterized protein</fullName>
    </submittedName>
</protein>
<reference evidence="1" key="1">
    <citation type="submission" date="2017-07" db="EMBL/GenBank/DDBJ databases">
        <authorList>
            <person name="Mikheyev A."/>
            <person name="Grau M."/>
        </authorList>
    </citation>
    <scope>NUCLEOTIDE SEQUENCE</scope>
    <source>
        <tissue evidence="1">Venom_gland</tissue>
    </source>
</reference>
<proteinExistence type="predicted"/>
<sequence>MDDCPLLFAVSQKKILALESWKNRCYNAFLQVPKHFVSKPEVVWPYKIPVLNRLKSDLLIQLQDWNAYHWNKFKIFKEMTQQLIEIAFVSKMLFPKSNWTSLVFSLKAFCF</sequence>